<evidence type="ECO:0000313" key="6">
    <source>
        <dbReference type="EMBL" id="TNV68794.1"/>
    </source>
</evidence>
<evidence type="ECO:0000259" key="5">
    <source>
        <dbReference type="PROSITE" id="PS51186"/>
    </source>
</evidence>
<protein>
    <submittedName>
        <fullName evidence="6">Ribosomal-protein-alanine N-acetyltransferase</fullName>
    </submittedName>
</protein>
<keyword evidence="2" id="KW-0963">Cytoplasm</keyword>
<evidence type="ECO:0000256" key="4">
    <source>
        <dbReference type="ARBA" id="ARBA00023315"/>
    </source>
</evidence>
<dbReference type="SUPFAM" id="SSF55729">
    <property type="entry name" value="Acyl-CoA N-acyltransferases (Nat)"/>
    <property type="match status" value="1"/>
</dbReference>
<dbReference type="NCBIfam" id="TIGR01575">
    <property type="entry name" value="rimI"/>
    <property type="match status" value="1"/>
</dbReference>
<evidence type="ECO:0000256" key="3">
    <source>
        <dbReference type="ARBA" id="ARBA00022679"/>
    </source>
</evidence>
<keyword evidence="7" id="KW-1185">Reference proteome</keyword>
<dbReference type="EMBL" id="VENO01000003">
    <property type="protein sequence ID" value="TNV68794.1"/>
    <property type="molecule type" value="Genomic_DNA"/>
</dbReference>
<dbReference type="Proteomes" id="UP000313395">
    <property type="component" value="Unassembled WGS sequence"/>
</dbReference>
<evidence type="ECO:0000313" key="7">
    <source>
        <dbReference type="Proteomes" id="UP000313395"/>
    </source>
</evidence>
<comment type="similarity">
    <text evidence="1">Belongs to the acetyltransferase family. RimI subfamily.</text>
</comment>
<dbReference type="InterPro" id="IPR050680">
    <property type="entry name" value="YpeA/RimI_acetyltransf"/>
</dbReference>
<dbReference type="Gene3D" id="3.40.630.30">
    <property type="match status" value="1"/>
</dbReference>
<comment type="caution">
    <text evidence="6">The sequence shown here is derived from an EMBL/GenBank/DDBJ whole genome shotgun (WGS) entry which is preliminary data.</text>
</comment>
<dbReference type="PANTHER" id="PTHR43420:SF44">
    <property type="entry name" value="ACETYLTRANSFERASE YPEA"/>
    <property type="match status" value="1"/>
</dbReference>
<gene>
    <name evidence="6" type="primary">rimI</name>
    <name evidence="6" type="ORF">FHK04_11440</name>
</gene>
<organism evidence="6 7">
    <name type="scientific">Trichococcus shcherbakoviae subsp. psychrophilus</name>
    <dbReference type="NCBI Taxonomy" id="2585775"/>
    <lineage>
        <taxon>Bacteria</taxon>
        <taxon>Bacillati</taxon>
        <taxon>Bacillota</taxon>
        <taxon>Bacilli</taxon>
        <taxon>Lactobacillales</taxon>
        <taxon>Carnobacteriaceae</taxon>
        <taxon>Trichococcus</taxon>
    </lineage>
</organism>
<dbReference type="CDD" id="cd04301">
    <property type="entry name" value="NAT_SF"/>
    <property type="match status" value="1"/>
</dbReference>
<dbReference type="InterPro" id="IPR006464">
    <property type="entry name" value="AcTrfase_RimI/Ard1"/>
</dbReference>
<keyword evidence="3 6" id="KW-0808">Transferase</keyword>
<dbReference type="InterPro" id="IPR000182">
    <property type="entry name" value="GNAT_dom"/>
</dbReference>
<dbReference type="InterPro" id="IPR016181">
    <property type="entry name" value="Acyl_CoA_acyltransferase"/>
</dbReference>
<sequence length="168" mass="19167">MFMQRTFEICDLKADAGKLEQHAQALYELTLLANEGHSSWKASSFLSELKDNHSLYTGCMEENELVGYICCMAVVDEASINNFAVAPDQQGKGIGTKLLQEMIVLLQTKGMERLWLEVRVSNEAAYNLYKKIGFTEIYRRKEYYQNPIEDAYIMELALTSENKEEAEG</sequence>
<keyword evidence="4" id="KW-0012">Acyltransferase</keyword>
<dbReference type="Pfam" id="PF00583">
    <property type="entry name" value="Acetyltransf_1"/>
    <property type="match status" value="1"/>
</dbReference>
<dbReference type="PANTHER" id="PTHR43420">
    <property type="entry name" value="ACETYLTRANSFERASE"/>
    <property type="match status" value="1"/>
</dbReference>
<dbReference type="GO" id="GO:0008080">
    <property type="term" value="F:N-acetyltransferase activity"/>
    <property type="evidence" value="ECO:0007669"/>
    <property type="project" value="InterPro"/>
</dbReference>
<evidence type="ECO:0000256" key="2">
    <source>
        <dbReference type="ARBA" id="ARBA00022490"/>
    </source>
</evidence>
<reference evidence="6 7" key="1">
    <citation type="submission" date="2019-06" db="EMBL/GenBank/DDBJ databases">
        <title>Description Trichococcus psychrophilus sp. nov., isolated from a cold spring, by genomic and phenotypic analyses.</title>
        <authorList>
            <person name="Zakharyuk A."/>
        </authorList>
    </citation>
    <scope>NUCLEOTIDE SEQUENCE [LARGE SCALE GENOMIC DNA]</scope>
    <source>
        <strain evidence="6 7">SKBG</strain>
    </source>
</reference>
<dbReference type="PROSITE" id="PS51186">
    <property type="entry name" value="GNAT"/>
    <property type="match status" value="1"/>
</dbReference>
<accession>A0A5C5E982</accession>
<evidence type="ECO:0000256" key="1">
    <source>
        <dbReference type="ARBA" id="ARBA00005395"/>
    </source>
</evidence>
<proteinExistence type="inferred from homology"/>
<feature type="domain" description="N-acetyltransferase" evidence="5">
    <location>
        <begin position="7"/>
        <end position="159"/>
    </location>
</feature>
<name>A0A5C5E982_9LACT</name>
<dbReference type="AlphaFoldDB" id="A0A5C5E982"/>